<comment type="pathway">
    <text evidence="1">Carbohydrate acid metabolism.</text>
</comment>
<comment type="subunit">
    <text evidence="3">Homotrimer.</text>
</comment>
<dbReference type="InterPro" id="IPR013785">
    <property type="entry name" value="Aldolase_TIM"/>
</dbReference>
<evidence type="ECO:0008006" key="8">
    <source>
        <dbReference type="Google" id="ProtNLM"/>
    </source>
</evidence>
<evidence type="ECO:0000256" key="4">
    <source>
        <dbReference type="ARBA" id="ARBA00023239"/>
    </source>
</evidence>
<dbReference type="Pfam" id="PF01081">
    <property type="entry name" value="Aldolase"/>
    <property type="match status" value="1"/>
</dbReference>
<evidence type="ECO:0000256" key="1">
    <source>
        <dbReference type="ARBA" id="ARBA00004761"/>
    </source>
</evidence>
<evidence type="ECO:0000256" key="2">
    <source>
        <dbReference type="ARBA" id="ARBA00006906"/>
    </source>
</evidence>
<dbReference type="CDD" id="cd00452">
    <property type="entry name" value="KDPG_aldolase"/>
    <property type="match status" value="1"/>
</dbReference>
<dbReference type="NCBIfam" id="TIGR01182">
    <property type="entry name" value="eda"/>
    <property type="match status" value="1"/>
</dbReference>
<accession>A0A0S7XQU7</accession>
<name>A0A0S7XQU7_9BACT</name>
<dbReference type="PANTHER" id="PTHR30246:SF1">
    <property type="entry name" value="2-DEHYDRO-3-DEOXY-6-PHOSPHOGALACTONATE ALDOLASE-RELATED"/>
    <property type="match status" value="1"/>
</dbReference>
<dbReference type="InterPro" id="IPR000887">
    <property type="entry name" value="Aldlse_KDPG_KHG"/>
</dbReference>
<dbReference type="Proteomes" id="UP000052020">
    <property type="component" value="Unassembled WGS sequence"/>
</dbReference>
<dbReference type="GO" id="GO:0016829">
    <property type="term" value="F:lyase activity"/>
    <property type="evidence" value="ECO:0007669"/>
    <property type="project" value="UniProtKB-KW"/>
</dbReference>
<organism evidence="6 7">
    <name type="scientific">candidate division KD3-62 bacterium DG_56</name>
    <dbReference type="NCBI Taxonomy" id="1704032"/>
    <lineage>
        <taxon>Bacteria</taxon>
        <taxon>candidate division KD3-62</taxon>
    </lineage>
</organism>
<evidence type="ECO:0000256" key="3">
    <source>
        <dbReference type="ARBA" id="ARBA00011233"/>
    </source>
</evidence>
<dbReference type="EMBL" id="LIZY01000009">
    <property type="protein sequence ID" value="KPJ64742.1"/>
    <property type="molecule type" value="Genomic_DNA"/>
</dbReference>
<evidence type="ECO:0000256" key="5">
    <source>
        <dbReference type="ARBA" id="ARBA00023277"/>
    </source>
</evidence>
<comment type="similarity">
    <text evidence="2">Belongs to the KHG/KDPG aldolase family.</text>
</comment>
<evidence type="ECO:0000313" key="7">
    <source>
        <dbReference type="Proteomes" id="UP000052020"/>
    </source>
</evidence>
<evidence type="ECO:0000313" key="6">
    <source>
        <dbReference type="EMBL" id="KPJ64742.1"/>
    </source>
</evidence>
<comment type="caution">
    <text evidence="6">The sequence shown here is derived from an EMBL/GenBank/DDBJ whole genome shotgun (WGS) entry which is preliminary data.</text>
</comment>
<dbReference type="Gene3D" id="3.20.20.70">
    <property type="entry name" value="Aldolase class I"/>
    <property type="match status" value="1"/>
</dbReference>
<keyword evidence="5" id="KW-0119">Carbohydrate metabolism</keyword>
<dbReference type="SUPFAM" id="SSF51569">
    <property type="entry name" value="Aldolase"/>
    <property type="match status" value="1"/>
</dbReference>
<dbReference type="PANTHER" id="PTHR30246">
    <property type="entry name" value="2-KETO-3-DEOXY-6-PHOSPHOGLUCONATE ALDOLASE"/>
    <property type="match status" value="1"/>
</dbReference>
<protein>
    <recommendedName>
        <fullName evidence="8">2-dehydro-3-deoxyphosphogluconate aldolase</fullName>
    </recommendedName>
</protein>
<dbReference type="AlphaFoldDB" id="A0A0S7XQU7"/>
<sequence length="212" mass="21482">MSEIVDAIGRHRLIGIVRTDSAGRAEASARAAYDGGMRILEITFSVPDAPKVIADLSASIADAVVGAGTVLDVASARAALEHGARFIVAPNVDPEVIAAGKAADACVCPGAATATEVAHAHRLGADLIKIFPASLLGGPEFVRALLQPMPDLRLVPSGGIEPNDVVGYLKAGAFAVGLGGGLFYRGIETAADALAIAARARALVERVQGSAI</sequence>
<proteinExistence type="inferred from homology"/>
<gene>
    <name evidence="6" type="ORF">AMK68_00730</name>
</gene>
<reference evidence="6 7" key="1">
    <citation type="journal article" date="2015" name="Microbiome">
        <title>Genomic resolution of linkages in carbon, nitrogen, and sulfur cycling among widespread estuary sediment bacteria.</title>
        <authorList>
            <person name="Baker B.J."/>
            <person name="Lazar C.S."/>
            <person name="Teske A.P."/>
            <person name="Dick G.J."/>
        </authorList>
    </citation>
    <scope>NUCLEOTIDE SEQUENCE [LARGE SCALE GENOMIC DNA]</scope>
    <source>
        <strain evidence="6">DG_56</strain>
    </source>
</reference>
<keyword evidence="4" id="KW-0456">Lyase</keyword>